<keyword evidence="1 5" id="KW-0328">Glycosyltransferase</keyword>
<evidence type="ECO:0000313" key="5">
    <source>
        <dbReference type="EMBL" id="MFC6958431.1"/>
    </source>
</evidence>
<dbReference type="Pfam" id="PF13439">
    <property type="entry name" value="Glyco_transf_4"/>
    <property type="match status" value="1"/>
</dbReference>
<dbReference type="Proteomes" id="UP001596470">
    <property type="component" value="Unassembled WGS sequence"/>
</dbReference>
<dbReference type="PANTHER" id="PTHR12526">
    <property type="entry name" value="GLYCOSYLTRANSFERASE"/>
    <property type="match status" value="1"/>
</dbReference>
<feature type="domain" description="Glycosyltransferase subfamily 4-like N-terminal" evidence="4">
    <location>
        <begin position="190"/>
        <end position="292"/>
    </location>
</feature>
<dbReference type="CDD" id="cd03801">
    <property type="entry name" value="GT4_PimA-like"/>
    <property type="match status" value="1"/>
</dbReference>
<evidence type="ECO:0000259" key="3">
    <source>
        <dbReference type="Pfam" id="PF00534"/>
    </source>
</evidence>
<dbReference type="Gene3D" id="3.40.50.2000">
    <property type="entry name" value="Glycogen Phosphorylase B"/>
    <property type="match status" value="4"/>
</dbReference>
<feature type="domain" description="Glycosyl transferase family 1" evidence="3">
    <location>
        <begin position="314"/>
        <end position="472"/>
    </location>
</feature>
<keyword evidence="6" id="KW-1185">Reference proteome</keyword>
<protein>
    <submittedName>
        <fullName evidence="5">Glycosyltransferase</fullName>
        <ecNumber evidence="5">2.4.-.-</ecNumber>
    </submittedName>
</protein>
<name>A0ABW2DB32_9ACTN</name>
<dbReference type="PANTHER" id="PTHR12526:SF600">
    <property type="entry name" value="GLYCOSYL TRANSFERASE GROUP 1"/>
    <property type="match status" value="1"/>
</dbReference>
<dbReference type="Pfam" id="PF00534">
    <property type="entry name" value="Glycos_transf_1"/>
    <property type="match status" value="1"/>
</dbReference>
<dbReference type="GO" id="GO:0016757">
    <property type="term" value="F:glycosyltransferase activity"/>
    <property type="evidence" value="ECO:0007669"/>
    <property type="project" value="UniProtKB-KW"/>
</dbReference>
<organism evidence="5 6">
    <name type="scientific">Glycomyces mayteni</name>
    <dbReference type="NCBI Taxonomy" id="543887"/>
    <lineage>
        <taxon>Bacteria</taxon>
        <taxon>Bacillati</taxon>
        <taxon>Actinomycetota</taxon>
        <taxon>Actinomycetes</taxon>
        <taxon>Glycomycetales</taxon>
        <taxon>Glycomycetaceae</taxon>
        <taxon>Glycomyces</taxon>
    </lineage>
</organism>
<gene>
    <name evidence="5" type="ORF">ACFQS3_14600</name>
</gene>
<evidence type="ECO:0000259" key="4">
    <source>
        <dbReference type="Pfam" id="PF13439"/>
    </source>
</evidence>
<evidence type="ECO:0000256" key="2">
    <source>
        <dbReference type="ARBA" id="ARBA00022679"/>
    </source>
</evidence>
<accession>A0ABW2DB32</accession>
<dbReference type="SUPFAM" id="SSF53756">
    <property type="entry name" value="UDP-Glycosyltransferase/glycogen phosphorylase"/>
    <property type="match status" value="3"/>
</dbReference>
<dbReference type="EMBL" id="JBHSYS010000003">
    <property type="protein sequence ID" value="MFC6958431.1"/>
    <property type="molecule type" value="Genomic_DNA"/>
</dbReference>
<proteinExistence type="predicted"/>
<sequence>MEPQTRPPRVVMVVANRIDGDSRVQKAAQSMAEDGWDVHLVGFSVSGKAEEYRQGDYTVHRCPLPDLAAPAALRDRVARVRFPLAYADPARAKEVRYRVRAARIDLEADDRERSRARDDGLLRTPRKVRRLGRKVQRNWMERRAAATKARERFTGIEEGGLERLERRWWAALLGDRAWKRLDVNTTRIELALRTRILKLEPDLLHAHDVYPLGVCARAAAHLKAKGRDVKLVYDAHEFRPGLDAQPPAQKLALTGYERRYLPHADAVVTVSEPLAELLRDTHRLDRLPAVVLNAPVAPDPNRAHPGDIRTSCGLGPDDPLAVYAGWASPERRIEEMIEAARLVPGLHLALIVSRHKNPYVQSLKALAKSYGIGDRVHFRGYVAYEDLPRFLETADLGVYPLQTGPINHEVSLPNKYFEYSRARLPLVVSDVATMAAEVRRLGSGEVYASGDPAALAEAIRRITADPNSYRRAYRDPALLSEYTWEHQARRYTALYEELLGPAPARAAAPAPARDMLRERSGAPADLPVVAVLDGGPDDAWTATAVRGLAALTEARTVVVCADPARAAAFADAVVPTGPVSAFLSTASAVVLPAAARDDVLPPGLVLALEAGVPVIAPATPAALDFCERHRVGQAARADDPGAVAAAVKQLLADPDRVRHLRARARLGTPTPWPKLEATDAVRLGLGPVNSAGQLMAIAKAVAWHYPDTGVELVALEPRGVFGYPADEYFESSQLNKTEFQRARAARVLDGYTHVLSDWAGPVLGRRNGNDILGDLPSLRGAGVRTALLFHGSDVRDPDAHLARHEHSAYRRAPEGTLEVLRLKATGSRAAARESGLPLFATTLDLLDDLPEATWVPLTVDVDRWYSDLPVMERARPVVLHAPSKRWTKGSDDILPVLERLDAAGKIEFRLAEGLPPARMRDLVRGADLIVDQIALGCYSTLAVEAMAAGRPAVAYLHEATAERMGEEPPVVHATVPTLEEVVVSLVEDRDRARAIGAESLRFARRVHDGRAAAEALRPFLES</sequence>
<keyword evidence="2 5" id="KW-0808">Transferase</keyword>
<dbReference type="RefSeq" id="WP_382347110.1">
    <property type="nucleotide sequence ID" value="NZ_JBHMBP010000001.1"/>
</dbReference>
<evidence type="ECO:0000256" key="1">
    <source>
        <dbReference type="ARBA" id="ARBA00022676"/>
    </source>
</evidence>
<evidence type="ECO:0000313" key="6">
    <source>
        <dbReference type="Proteomes" id="UP001596470"/>
    </source>
</evidence>
<comment type="caution">
    <text evidence="5">The sequence shown here is derived from an EMBL/GenBank/DDBJ whole genome shotgun (WGS) entry which is preliminary data.</text>
</comment>
<dbReference type="EC" id="2.4.-.-" evidence="5"/>
<dbReference type="InterPro" id="IPR001296">
    <property type="entry name" value="Glyco_trans_1"/>
</dbReference>
<reference evidence="6" key="1">
    <citation type="journal article" date="2019" name="Int. J. Syst. Evol. Microbiol.">
        <title>The Global Catalogue of Microorganisms (GCM) 10K type strain sequencing project: providing services to taxonomists for standard genome sequencing and annotation.</title>
        <authorList>
            <consortium name="The Broad Institute Genomics Platform"/>
            <consortium name="The Broad Institute Genome Sequencing Center for Infectious Disease"/>
            <person name="Wu L."/>
            <person name="Ma J."/>
        </authorList>
    </citation>
    <scope>NUCLEOTIDE SEQUENCE [LARGE SCALE GENOMIC DNA]</scope>
    <source>
        <strain evidence="6">KACC 12634</strain>
    </source>
</reference>
<dbReference type="InterPro" id="IPR028098">
    <property type="entry name" value="Glyco_trans_4-like_N"/>
</dbReference>